<sequence length="192" mass="22776">MYCQVISFTPSHVKVYRVKHNYFTVWYLLQDIQICTSFFSWYNTIYKVVFIALSILTSVLIYVVYKKTYDKLIDSFQVLIVIVPSIICGYSFSYDRSSIRENFWAFSIFLECVAILPQLYMIYQTGEAKTITMHYLIPLGMYRALYIGNWIWRYYYNGYYEPVALGCGIIQTILYILFVTMPIFWSGTKVDI</sequence>
<keyword evidence="8" id="KW-0653">Protein transport</keyword>
<evidence type="ECO:0000256" key="2">
    <source>
        <dbReference type="ARBA" id="ARBA00004477"/>
    </source>
</evidence>
<feature type="transmembrane region" description="Helical" evidence="13">
    <location>
        <begin position="48"/>
        <end position="65"/>
    </location>
</feature>
<keyword evidence="9 13" id="KW-1133">Transmembrane helix</keyword>
<dbReference type="InterPro" id="IPR000133">
    <property type="entry name" value="ER_ret_rcpt"/>
</dbReference>
<protein>
    <recommendedName>
        <fullName evidence="16">ER lumen protein-retaining receptor</fullName>
    </recommendedName>
</protein>
<comment type="subcellular location">
    <subcellularLocation>
        <location evidence="1">Cytoplasmic vesicle</location>
        <location evidence="1">COPI-coated vesicle membrane</location>
        <topology evidence="1">Multi-pass membrane protein</topology>
    </subcellularLocation>
    <subcellularLocation>
        <location evidence="2">Endoplasmic reticulum membrane</location>
        <topology evidence="2">Multi-pass membrane protein</topology>
    </subcellularLocation>
</comment>
<keyword evidence="11" id="KW-0675">Receptor</keyword>
<keyword evidence="12" id="KW-0968">Cytoplasmic vesicle</keyword>
<dbReference type="STRING" id="51511.ENSCSAVP00000012099"/>
<comment type="similarity">
    <text evidence="3">Belongs to the ERD2 family.</text>
</comment>
<evidence type="ECO:0008006" key="16">
    <source>
        <dbReference type="Google" id="ProtNLM"/>
    </source>
</evidence>
<keyword evidence="4" id="KW-0813">Transport</keyword>
<feature type="transmembrane region" description="Helical" evidence="13">
    <location>
        <begin position="104"/>
        <end position="123"/>
    </location>
</feature>
<dbReference type="GO" id="GO:0030663">
    <property type="term" value="C:COPI-coated vesicle membrane"/>
    <property type="evidence" value="ECO:0007669"/>
    <property type="project" value="UniProtKB-SubCell"/>
</dbReference>
<dbReference type="OMA" id="MIYQTGE"/>
<dbReference type="Pfam" id="PF00810">
    <property type="entry name" value="ER_lumen_recept"/>
    <property type="match status" value="1"/>
</dbReference>
<evidence type="ECO:0000256" key="1">
    <source>
        <dbReference type="ARBA" id="ARBA00004129"/>
    </source>
</evidence>
<evidence type="ECO:0000256" key="5">
    <source>
        <dbReference type="ARBA" id="ARBA00022692"/>
    </source>
</evidence>
<dbReference type="HOGENOM" id="CLU_057784_2_0_1"/>
<dbReference type="Ensembl" id="ENSCSAVT00000012239.1">
    <property type="protein sequence ID" value="ENSCSAVP00000012099.1"/>
    <property type="gene ID" value="ENSCSAVG00000007114.1"/>
</dbReference>
<evidence type="ECO:0000313" key="15">
    <source>
        <dbReference type="Proteomes" id="UP000007875"/>
    </source>
</evidence>
<dbReference type="PRINTS" id="PR00660">
    <property type="entry name" value="ERLUMENR"/>
</dbReference>
<reference evidence="14" key="2">
    <citation type="submission" date="2025-08" db="UniProtKB">
        <authorList>
            <consortium name="Ensembl"/>
        </authorList>
    </citation>
    <scope>IDENTIFICATION</scope>
</reference>
<evidence type="ECO:0000313" key="14">
    <source>
        <dbReference type="Ensembl" id="ENSCSAVP00000012099.1"/>
    </source>
</evidence>
<evidence type="ECO:0000256" key="3">
    <source>
        <dbReference type="ARBA" id="ARBA00010120"/>
    </source>
</evidence>
<keyword evidence="10 13" id="KW-0472">Membrane</keyword>
<organism evidence="14 15">
    <name type="scientific">Ciona savignyi</name>
    <name type="common">Pacific transparent sea squirt</name>
    <dbReference type="NCBI Taxonomy" id="51511"/>
    <lineage>
        <taxon>Eukaryota</taxon>
        <taxon>Metazoa</taxon>
        <taxon>Chordata</taxon>
        <taxon>Tunicata</taxon>
        <taxon>Ascidiacea</taxon>
        <taxon>Phlebobranchia</taxon>
        <taxon>Cionidae</taxon>
        <taxon>Ciona</taxon>
    </lineage>
</organism>
<evidence type="ECO:0000256" key="13">
    <source>
        <dbReference type="SAM" id="Phobius"/>
    </source>
</evidence>
<evidence type="ECO:0000256" key="6">
    <source>
        <dbReference type="ARBA" id="ARBA00022824"/>
    </source>
</evidence>
<evidence type="ECO:0000256" key="10">
    <source>
        <dbReference type="ARBA" id="ARBA00023136"/>
    </source>
</evidence>
<evidence type="ECO:0000256" key="7">
    <source>
        <dbReference type="ARBA" id="ARBA00022892"/>
    </source>
</evidence>
<keyword evidence="6" id="KW-0256">Endoplasmic reticulum</keyword>
<accession>H2Z3D7</accession>
<evidence type="ECO:0000256" key="9">
    <source>
        <dbReference type="ARBA" id="ARBA00022989"/>
    </source>
</evidence>
<feature type="transmembrane region" description="Helical" evidence="13">
    <location>
        <begin position="72"/>
        <end position="92"/>
    </location>
</feature>
<evidence type="ECO:0000256" key="8">
    <source>
        <dbReference type="ARBA" id="ARBA00022927"/>
    </source>
</evidence>
<keyword evidence="7" id="KW-0931">ER-Golgi transport</keyword>
<dbReference type="GO" id="GO:0006621">
    <property type="term" value="P:protein retention in ER lumen"/>
    <property type="evidence" value="ECO:0007669"/>
    <property type="project" value="InterPro"/>
</dbReference>
<dbReference type="GeneTree" id="ENSGT00390000004010"/>
<evidence type="ECO:0000256" key="12">
    <source>
        <dbReference type="ARBA" id="ARBA00023329"/>
    </source>
</evidence>
<dbReference type="GO" id="GO:0016192">
    <property type="term" value="P:vesicle-mediated transport"/>
    <property type="evidence" value="ECO:0007669"/>
    <property type="project" value="UniProtKB-KW"/>
</dbReference>
<reference evidence="14" key="3">
    <citation type="submission" date="2025-09" db="UniProtKB">
        <authorList>
            <consortium name="Ensembl"/>
        </authorList>
    </citation>
    <scope>IDENTIFICATION</scope>
</reference>
<dbReference type="eggNOG" id="KOG3106">
    <property type="taxonomic scope" value="Eukaryota"/>
</dbReference>
<keyword evidence="15" id="KW-1185">Reference proteome</keyword>
<dbReference type="GO" id="GO:0046923">
    <property type="term" value="F:ER retention sequence binding"/>
    <property type="evidence" value="ECO:0007669"/>
    <property type="project" value="InterPro"/>
</dbReference>
<reference evidence="15" key="1">
    <citation type="submission" date="2003-08" db="EMBL/GenBank/DDBJ databases">
        <authorList>
            <person name="Birren B."/>
            <person name="Nusbaum C."/>
            <person name="Abebe A."/>
            <person name="Abouelleil A."/>
            <person name="Adekoya E."/>
            <person name="Ait-zahra M."/>
            <person name="Allen N."/>
            <person name="Allen T."/>
            <person name="An P."/>
            <person name="Anderson M."/>
            <person name="Anderson S."/>
            <person name="Arachchi H."/>
            <person name="Armbruster J."/>
            <person name="Bachantsang P."/>
            <person name="Baldwin J."/>
            <person name="Barry A."/>
            <person name="Bayul T."/>
            <person name="Blitshsteyn B."/>
            <person name="Bloom T."/>
            <person name="Blye J."/>
            <person name="Boguslavskiy L."/>
            <person name="Borowsky M."/>
            <person name="Boukhgalter B."/>
            <person name="Brunache A."/>
            <person name="Butler J."/>
            <person name="Calixte N."/>
            <person name="Calvo S."/>
            <person name="Camarata J."/>
            <person name="Campo K."/>
            <person name="Chang J."/>
            <person name="Cheshatsang Y."/>
            <person name="Citroen M."/>
            <person name="Collymore A."/>
            <person name="Considine T."/>
            <person name="Cook A."/>
            <person name="Cooke P."/>
            <person name="Corum B."/>
            <person name="Cuomo C."/>
            <person name="David R."/>
            <person name="Dawoe T."/>
            <person name="Degray S."/>
            <person name="Dodge S."/>
            <person name="Dooley K."/>
            <person name="Dorje P."/>
            <person name="Dorjee K."/>
            <person name="Dorris L."/>
            <person name="Duffey N."/>
            <person name="Dupes A."/>
            <person name="Elkins T."/>
            <person name="Engels R."/>
            <person name="Erickson J."/>
            <person name="Farina A."/>
            <person name="Faro S."/>
            <person name="Ferreira P."/>
            <person name="Fischer H."/>
            <person name="Fitzgerald M."/>
            <person name="Foley K."/>
            <person name="Gage D."/>
            <person name="Galagan J."/>
            <person name="Gearin G."/>
            <person name="Gnerre S."/>
            <person name="Gnirke A."/>
            <person name="Goyette A."/>
            <person name="Graham J."/>
            <person name="Grandbois E."/>
            <person name="Gyaltsen K."/>
            <person name="Hafez N."/>
            <person name="Hagopian D."/>
            <person name="Hagos B."/>
            <person name="Hall J."/>
            <person name="Hatcher B."/>
            <person name="Heller A."/>
            <person name="Higgins H."/>
            <person name="Honan T."/>
            <person name="Horn A."/>
            <person name="Houde N."/>
            <person name="Hughes L."/>
            <person name="Hulme W."/>
            <person name="Husby E."/>
            <person name="Iliev I."/>
            <person name="Jaffe D."/>
            <person name="Jones C."/>
            <person name="Kamal M."/>
            <person name="Kamat A."/>
            <person name="Kamvysselis M."/>
            <person name="Karlsson E."/>
            <person name="Kells C."/>
            <person name="Kieu A."/>
            <person name="Kisner P."/>
            <person name="Kodira C."/>
            <person name="Kulbokas E."/>
            <person name="Labutti K."/>
            <person name="Lama D."/>
            <person name="Landers T."/>
            <person name="Leger J."/>
            <person name="Levine S."/>
            <person name="Lewis D."/>
            <person name="Lewis T."/>
            <person name="Lindblad-toh K."/>
            <person name="Liu X."/>
            <person name="Lokyitsang T."/>
            <person name="Lokyitsang Y."/>
            <person name="Lucien O."/>
            <person name="Lui A."/>
            <person name="Ma L.J."/>
            <person name="Mabbitt R."/>
            <person name="Macdonald J."/>
            <person name="Maclean C."/>
            <person name="Major J."/>
            <person name="Manning J."/>
            <person name="Marabella R."/>
            <person name="Maru K."/>
            <person name="Matthews C."/>
            <person name="Mauceli E."/>
            <person name="Mccarthy M."/>
            <person name="Mcdonough S."/>
            <person name="Mcghee T."/>
            <person name="Meldrim J."/>
            <person name="Meneus L."/>
            <person name="Mesirov J."/>
            <person name="Mihalev A."/>
            <person name="Mihova T."/>
            <person name="Mikkelsen T."/>
            <person name="Mlenga V."/>
            <person name="Moru K."/>
            <person name="Mozes J."/>
            <person name="Mulrain L."/>
            <person name="Munson G."/>
            <person name="Naylor J."/>
            <person name="Newes C."/>
            <person name="Nguyen C."/>
            <person name="Nguyen N."/>
            <person name="Nguyen T."/>
            <person name="Nicol R."/>
            <person name="Nielsen C."/>
            <person name="Nizzari M."/>
            <person name="Norbu C."/>
            <person name="Norbu N."/>
            <person name="O'donnell P."/>
            <person name="Okoawo O."/>
            <person name="O'leary S."/>
            <person name="Omotosho B."/>
            <person name="O'neill K."/>
            <person name="Osman S."/>
            <person name="Parker S."/>
            <person name="Perrin D."/>
            <person name="Phunkhang P."/>
            <person name="Piqani B."/>
            <person name="Purcell S."/>
            <person name="Rachupka T."/>
            <person name="Ramasamy U."/>
            <person name="Rameau R."/>
            <person name="Ray V."/>
            <person name="Raymond C."/>
            <person name="Retta R."/>
            <person name="Richardson S."/>
            <person name="Rise C."/>
            <person name="Rodriguez J."/>
            <person name="Rogers J."/>
            <person name="Rogov P."/>
            <person name="Rutman M."/>
            <person name="Schupbach R."/>
            <person name="Seaman C."/>
            <person name="Settipalli S."/>
            <person name="Sharpe T."/>
            <person name="Sheridan J."/>
            <person name="Sherpa N."/>
            <person name="Shi J."/>
            <person name="Smirnov S."/>
            <person name="Smith C."/>
            <person name="Sougnez C."/>
            <person name="Spencer B."/>
            <person name="Stalker J."/>
            <person name="Stange-thomann N."/>
            <person name="Stavropoulos S."/>
            <person name="Stetson K."/>
            <person name="Stone C."/>
            <person name="Stone S."/>
            <person name="Stubbs M."/>
            <person name="Talamas J."/>
            <person name="Tchuinga P."/>
            <person name="Tenzing P."/>
            <person name="Tesfaye S."/>
            <person name="Theodore J."/>
            <person name="Thoulutsang Y."/>
            <person name="Topham K."/>
            <person name="Towey S."/>
            <person name="Tsamla T."/>
            <person name="Tsomo N."/>
            <person name="Vallee D."/>
            <person name="Vassiliev H."/>
            <person name="Venkataraman V."/>
            <person name="Vinson J."/>
            <person name="Vo A."/>
            <person name="Wade C."/>
            <person name="Wang S."/>
            <person name="Wangchuk T."/>
            <person name="Wangdi T."/>
            <person name="Whittaker C."/>
            <person name="Wilkinson J."/>
            <person name="Wu Y."/>
            <person name="Wyman D."/>
            <person name="Yadav S."/>
            <person name="Yang S."/>
            <person name="Yang X."/>
            <person name="Yeager S."/>
            <person name="Yee E."/>
            <person name="Young G."/>
            <person name="Zainoun J."/>
            <person name="Zembeck L."/>
            <person name="Zimmer A."/>
            <person name="Zody M."/>
            <person name="Lander E."/>
        </authorList>
    </citation>
    <scope>NUCLEOTIDE SEQUENCE [LARGE SCALE GENOMIC DNA]</scope>
</reference>
<evidence type="ECO:0000256" key="4">
    <source>
        <dbReference type="ARBA" id="ARBA00022448"/>
    </source>
</evidence>
<dbReference type="Proteomes" id="UP000007875">
    <property type="component" value="Unassembled WGS sequence"/>
</dbReference>
<evidence type="ECO:0000256" key="11">
    <source>
        <dbReference type="ARBA" id="ARBA00023170"/>
    </source>
</evidence>
<dbReference type="PANTHER" id="PTHR10585">
    <property type="entry name" value="ER LUMEN PROTEIN RETAINING RECEPTOR"/>
    <property type="match status" value="1"/>
</dbReference>
<dbReference type="GO" id="GO:0005789">
    <property type="term" value="C:endoplasmic reticulum membrane"/>
    <property type="evidence" value="ECO:0007669"/>
    <property type="project" value="UniProtKB-SubCell"/>
</dbReference>
<name>H2Z3D7_CIOSA</name>
<dbReference type="InParanoid" id="H2Z3D7"/>
<dbReference type="GO" id="GO:0015031">
    <property type="term" value="P:protein transport"/>
    <property type="evidence" value="ECO:0007669"/>
    <property type="project" value="UniProtKB-KW"/>
</dbReference>
<feature type="transmembrane region" description="Helical" evidence="13">
    <location>
        <begin position="135"/>
        <end position="156"/>
    </location>
</feature>
<feature type="transmembrane region" description="Helical" evidence="13">
    <location>
        <begin position="162"/>
        <end position="185"/>
    </location>
</feature>
<keyword evidence="5 13" id="KW-0812">Transmembrane</keyword>
<proteinExistence type="inferred from homology"/>
<dbReference type="AlphaFoldDB" id="H2Z3D7"/>